<keyword evidence="6" id="KW-1185">Reference proteome</keyword>
<dbReference type="PROSITE" id="PS00356">
    <property type="entry name" value="HTH_LACI_1"/>
    <property type="match status" value="1"/>
</dbReference>
<dbReference type="OrthoDB" id="5756154at2"/>
<evidence type="ECO:0000313" key="6">
    <source>
        <dbReference type="Proteomes" id="UP000283077"/>
    </source>
</evidence>
<dbReference type="InterPro" id="IPR028082">
    <property type="entry name" value="Peripla_BP_I"/>
</dbReference>
<dbReference type="PANTHER" id="PTHR30146">
    <property type="entry name" value="LACI-RELATED TRANSCRIPTIONAL REPRESSOR"/>
    <property type="match status" value="1"/>
</dbReference>
<dbReference type="Proteomes" id="UP000283077">
    <property type="component" value="Unassembled WGS sequence"/>
</dbReference>
<keyword evidence="3" id="KW-0804">Transcription</keyword>
<keyword evidence="2 5" id="KW-0238">DNA-binding</keyword>
<gene>
    <name evidence="5" type="ORF">EOE67_01210</name>
</gene>
<dbReference type="InterPro" id="IPR000843">
    <property type="entry name" value="HTH_LacI"/>
</dbReference>
<dbReference type="RefSeq" id="WP_127697232.1">
    <property type="nucleotide sequence ID" value="NZ_SACS01000001.1"/>
</dbReference>
<evidence type="ECO:0000256" key="2">
    <source>
        <dbReference type="ARBA" id="ARBA00023125"/>
    </source>
</evidence>
<dbReference type="Gene3D" id="3.40.50.2300">
    <property type="match status" value="2"/>
</dbReference>
<dbReference type="PANTHER" id="PTHR30146:SF153">
    <property type="entry name" value="LACTOSE OPERON REPRESSOR"/>
    <property type="match status" value="1"/>
</dbReference>
<dbReference type="EMBL" id="SACS01000001">
    <property type="protein sequence ID" value="RVU41847.1"/>
    <property type="molecule type" value="Genomic_DNA"/>
</dbReference>
<protein>
    <submittedName>
        <fullName evidence="5">LacI family DNA-binding transcriptional regulator</fullName>
    </submittedName>
</protein>
<dbReference type="CDD" id="cd01545">
    <property type="entry name" value="PBP1_SalR"/>
    <property type="match status" value="1"/>
</dbReference>
<dbReference type="GO" id="GO:0000976">
    <property type="term" value="F:transcription cis-regulatory region binding"/>
    <property type="evidence" value="ECO:0007669"/>
    <property type="project" value="TreeGrafter"/>
</dbReference>
<dbReference type="SMART" id="SM00354">
    <property type="entry name" value="HTH_LACI"/>
    <property type="match status" value="1"/>
</dbReference>
<evidence type="ECO:0000259" key="4">
    <source>
        <dbReference type="PROSITE" id="PS50932"/>
    </source>
</evidence>
<keyword evidence="1" id="KW-0805">Transcription regulation</keyword>
<dbReference type="CDD" id="cd01392">
    <property type="entry name" value="HTH_LacI"/>
    <property type="match status" value="1"/>
</dbReference>
<dbReference type="AlphaFoldDB" id="A0A437R5A2"/>
<sequence>MKITINDVAKLAGVSIKTVSRVMNNEPSVKQATLDKVTAAISQLNYQPNAAARNLASTRSYSIGYIYDNPNAYYVIDMQKGLLEACRKHGYELLIHPTNAKSVGIVQEVIDLVQHARLAGIVLTPPFSEMPEIAEALDSIGVDFVRIISGSTPSPKLTNCVLVDDFTAAFKITNHLLELGHTDIAFLCGDEEHSSSGERLAGFKAALTKRGIQANPKYIVPGSYSFESGVKGAKTLLALGHKPTAIFACNDEIAAGALFSARLSNVEIPQQLSIVGFENSPFSRQTWPPLTTAHQPNSTIALQAAELLFRHARPGVHLANTEQQPVFIPELLVRESTAVCPATRN</sequence>
<dbReference type="Pfam" id="PF00356">
    <property type="entry name" value="LacI"/>
    <property type="match status" value="1"/>
</dbReference>
<dbReference type="SUPFAM" id="SSF47413">
    <property type="entry name" value="lambda repressor-like DNA-binding domains"/>
    <property type="match status" value="1"/>
</dbReference>
<name>A0A437R5A2_9GAMM</name>
<evidence type="ECO:0000256" key="1">
    <source>
        <dbReference type="ARBA" id="ARBA00023015"/>
    </source>
</evidence>
<dbReference type="InterPro" id="IPR046335">
    <property type="entry name" value="LacI/GalR-like_sensor"/>
</dbReference>
<accession>A0A437R5A2</accession>
<evidence type="ECO:0000256" key="3">
    <source>
        <dbReference type="ARBA" id="ARBA00023163"/>
    </source>
</evidence>
<dbReference type="PRINTS" id="PR00036">
    <property type="entry name" value="HTHLACI"/>
</dbReference>
<feature type="domain" description="HTH lacI-type" evidence="4">
    <location>
        <begin position="3"/>
        <end position="57"/>
    </location>
</feature>
<proteinExistence type="predicted"/>
<dbReference type="SUPFAM" id="SSF53822">
    <property type="entry name" value="Periplasmic binding protein-like I"/>
    <property type="match status" value="1"/>
</dbReference>
<comment type="caution">
    <text evidence="5">The sequence shown here is derived from an EMBL/GenBank/DDBJ whole genome shotgun (WGS) entry which is preliminary data.</text>
</comment>
<dbReference type="GO" id="GO:0003700">
    <property type="term" value="F:DNA-binding transcription factor activity"/>
    <property type="evidence" value="ECO:0007669"/>
    <property type="project" value="TreeGrafter"/>
</dbReference>
<evidence type="ECO:0000313" key="5">
    <source>
        <dbReference type="EMBL" id="RVU41847.1"/>
    </source>
</evidence>
<dbReference type="Pfam" id="PF13377">
    <property type="entry name" value="Peripla_BP_3"/>
    <property type="match status" value="1"/>
</dbReference>
<dbReference type="FunFam" id="1.10.260.40:FF:000002">
    <property type="entry name" value="HTH-type transcriptional repressor PurR"/>
    <property type="match status" value="1"/>
</dbReference>
<dbReference type="InterPro" id="IPR010982">
    <property type="entry name" value="Lambda_DNA-bd_dom_sf"/>
</dbReference>
<organism evidence="5 6">
    <name type="scientific">Rheinheimera riviphila</name>
    <dbReference type="NCBI Taxonomy" id="1834037"/>
    <lineage>
        <taxon>Bacteria</taxon>
        <taxon>Pseudomonadati</taxon>
        <taxon>Pseudomonadota</taxon>
        <taxon>Gammaproteobacteria</taxon>
        <taxon>Chromatiales</taxon>
        <taxon>Chromatiaceae</taxon>
        <taxon>Rheinheimera</taxon>
    </lineage>
</organism>
<dbReference type="PROSITE" id="PS50932">
    <property type="entry name" value="HTH_LACI_2"/>
    <property type="match status" value="1"/>
</dbReference>
<reference evidence="5 6" key="1">
    <citation type="submission" date="2019-01" db="EMBL/GenBank/DDBJ databases">
        <authorList>
            <person name="Chen W.-M."/>
        </authorList>
    </citation>
    <scope>NUCLEOTIDE SEQUENCE [LARGE SCALE GENOMIC DNA]</scope>
    <source>
        <strain evidence="5 6">KYPC3</strain>
    </source>
</reference>
<dbReference type="Gene3D" id="1.10.260.40">
    <property type="entry name" value="lambda repressor-like DNA-binding domains"/>
    <property type="match status" value="1"/>
</dbReference>